<dbReference type="PANTHER" id="PTHR11941:SF54">
    <property type="entry name" value="ENOYL-COA HYDRATASE, MITOCHONDRIAL"/>
    <property type="match status" value="1"/>
</dbReference>
<organism evidence="1 2">
    <name type="scientific">Pseudoduganella ginsengisoli</name>
    <dbReference type="NCBI Taxonomy" id="1462440"/>
    <lineage>
        <taxon>Bacteria</taxon>
        <taxon>Pseudomonadati</taxon>
        <taxon>Pseudomonadota</taxon>
        <taxon>Betaproteobacteria</taxon>
        <taxon>Burkholderiales</taxon>
        <taxon>Oxalobacteraceae</taxon>
        <taxon>Telluria group</taxon>
        <taxon>Pseudoduganella</taxon>
    </lineage>
</organism>
<dbReference type="PANTHER" id="PTHR11941">
    <property type="entry name" value="ENOYL-COA HYDRATASE-RELATED"/>
    <property type="match status" value="1"/>
</dbReference>
<dbReference type="Pfam" id="PF00378">
    <property type="entry name" value="ECH_1"/>
    <property type="match status" value="1"/>
</dbReference>
<dbReference type="EMBL" id="WNLA01000021">
    <property type="protein sequence ID" value="MTW05183.1"/>
    <property type="molecule type" value="Genomic_DNA"/>
</dbReference>
<dbReference type="GO" id="GO:0006635">
    <property type="term" value="P:fatty acid beta-oxidation"/>
    <property type="evidence" value="ECO:0007669"/>
    <property type="project" value="TreeGrafter"/>
</dbReference>
<dbReference type="Gene3D" id="1.20.58.1300">
    <property type="match status" value="1"/>
</dbReference>
<reference evidence="1 2" key="1">
    <citation type="submission" date="2019-11" db="EMBL/GenBank/DDBJ databases">
        <title>Type strains purchased from KCTC, JCM and DSMZ.</title>
        <authorList>
            <person name="Lu H."/>
        </authorList>
    </citation>
    <scope>NUCLEOTIDE SEQUENCE [LARGE SCALE GENOMIC DNA]</scope>
    <source>
        <strain evidence="1 2">KCTC 42409</strain>
    </source>
</reference>
<comment type="caution">
    <text evidence="1">The sequence shown here is derived from an EMBL/GenBank/DDBJ whole genome shotgun (WGS) entry which is preliminary data.</text>
</comment>
<accession>A0A6L6Q5N0</accession>
<dbReference type="OrthoDB" id="7337390at2"/>
<name>A0A6L6Q5N0_9BURK</name>
<dbReference type="CDD" id="cd06558">
    <property type="entry name" value="crotonase-like"/>
    <property type="match status" value="1"/>
</dbReference>
<protein>
    <submittedName>
        <fullName evidence="1">Enoyl-CoA hydratase/isomerase family protein</fullName>
    </submittedName>
</protein>
<dbReference type="AlphaFoldDB" id="A0A6L6Q5N0"/>
<sequence>MTIEHIPSDAFAASALQWAAGAGAILAGNGGLAADAQALQRYAEQGEQLLAELPAKPDRSAGQQATASAIHGALRSVRTRFMQRHADAVYRTLTEDYTRRVRLPQLAYGAAQAFPGLVPSEAQIAVERTCLQDAKEAREIDQGIFFSAILGSPASGAHLLDTMLRPGDKAPALLAQFQRDGQLRLDTLHIERRGTTAHVTVHNEHCLNSEDEQLIADMETAVDLVLLDDATHVCVLRGSAMTHPKYAGRRVFSAGINLKQLHQGQISYVDFLLQREMGYISKILRGIRVDGADGLCRTLEKPWIAAVDTFAIGGGAQLLLVFDHVIGGADSFFSLPAAQEGIVPGVGNLRLGRAVGARIARQIILGGRRIWAKEEDGRLLFDEVVEPGHMDAAIEARAAALDSPAVIVNRRMLALAEEPPELFRSYMAQFALEQAERLYSEDVLAKVRRA</sequence>
<dbReference type="SUPFAM" id="SSF52096">
    <property type="entry name" value="ClpP/crotonase"/>
    <property type="match status" value="1"/>
</dbReference>
<dbReference type="Proteomes" id="UP000484015">
    <property type="component" value="Unassembled WGS sequence"/>
</dbReference>
<dbReference type="NCBIfam" id="NF042432">
    <property type="entry name" value="DHPACoAdixog_DpgC"/>
    <property type="match status" value="1"/>
</dbReference>
<keyword evidence="2" id="KW-1185">Reference proteome</keyword>
<gene>
    <name evidence="1" type="ORF">GM668_24200</name>
</gene>
<keyword evidence="1" id="KW-0413">Isomerase</keyword>
<proteinExistence type="predicted"/>
<evidence type="ECO:0000313" key="1">
    <source>
        <dbReference type="EMBL" id="MTW05183.1"/>
    </source>
</evidence>
<dbReference type="RefSeq" id="WP_155441534.1">
    <property type="nucleotide sequence ID" value="NZ_WNLA01000021.1"/>
</dbReference>
<dbReference type="InterPro" id="IPR053482">
    <property type="entry name" value="DPA-CoA_Dioxygenase"/>
</dbReference>
<evidence type="ECO:0000313" key="2">
    <source>
        <dbReference type="Proteomes" id="UP000484015"/>
    </source>
</evidence>
<dbReference type="InterPro" id="IPR029045">
    <property type="entry name" value="ClpP/crotonase-like_dom_sf"/>
</dbReference>
<dbReference type="InterPro" id="IPR001753">
    <property type="entry name" value="Enoyl-CoA_hydra/iso"/>
</dbReference>
<dbReference type="GO" id="GO:0016853">
    <property type="term" value="F:isomerase activity"/>
    <property type="evidence" value="ECO:0007669"/>
    <property type="project" value="UniProtKB-KW"/>
</dbReference>
<dbReference type="Gene3D" id="3.90.226.10">
    <property type="entry name" value="2-enoyl-CoA Hydratase, Chain A, domain 1"/>
    <property type="match status" value="1"/>
</dbReference>